<accession>A0ABT1AEA4</accession>
<dbReference type="RefSeq" id="WP_252446675.1">
    <property type="nucleotide sequence ID" value="NZ_JAGSOV010000114.1"/>
</dbReference>
<keyword evidence="3" id="KW-1185">Reference proteome</keyword>
<comment type="caution">
    <text evidence="2">The sequence shown here is derived from an EMBL/GenBank/DDBJ whole genome shotgun (WGS) entry which is preliminary data.</text>
</comment>
<gene>
    <name evidence="2" type="ORF">KDL28_39600</name>
</gene>
<name>A0ABT1AEA4_9PSEU</name>
<proteinExistence type="predicted"/>
<organism evidence="2 3">
    <name type="scientific">Pseudonocardia humida</name>
    <dbReference type="NCBI Taxonomy" id="2800819"/>
    <lineage>
        <taxon>Bacteria</taxon>
        <taxon>Bacillati</taxon>
        <taxon>Actinomycetota</taxon>
        <taxon>Actinomycetes</taxon>
        <taxon>Pseudonocardiales</taxon>
        <taxon>Pseudonocardiaceae</taxon>
        <taxon>Pseudonocardia</taxon>
    </lineage>
</organism>
<sequence>MSARADAVLEPRLFADFAVPGTGAEAGARRPGDDQEDGAGDGAIADRGGGGPTEPDAVRAERAWLAGDAVAAIAAADRALAA</sequence>
<evidence type="ECO:0000256" key="1">
    <source>
        <dbReference type="SAM" id="MobiDB-lite"/>
    </source>
</evidence>
<evidence type="ECO:0000313" key="3">
    <source>
        <dbReference type="Proteomes" id="UP001165283"/>
    </source>
</evidence>
<feature type="region of interest" description="Disordered" evidence="1">
    <location>
        <begin position="20"/>
        <end position="57"/>
    </location>
</feature>
<reference evidence="2" key="1">
    <citation type="submission" date="2021-04" db="EMBL/GenBank/DDBJ databases">
        <title>Pseudonocardia sp. nov., isolated from sandy soil of mangrove forest.</title>
        <authorList>
            <person name="Zan Z."/>
            <person name="Huang R."/>
            <person name="Liu W."/>
        </authorList>
    </citation>
    <scope>NUCLEOTIDE SEQUENCE</scope>
    <source>
        <strain evidence="2">S2-4</strain>
    </source>
</reference>
<feature type="non-terminal residue" evidence="2">
    <location>
        <position position="82"/>
    </location>
</feature>
<evidence type="ECO:0000313" key="2">
    <source>
        <dbReference type="EMBL" id="MCO1661169.1"/>
    </source>
</evidence>
<dbReference type="Proteomes" id="UP001165283">
    <property type="component" value="Unassembled WGS sequence"/>
</dbReference>
<protein>
    <submittedName>
        <fullName evidence="2">Uncharacterized protein</fullName>
    </submittedName>
</protein>
<dbReference type="EMBL" id="JAGSOV010000114">
    <property type="protein sequence ID" value="MCO1661169.1"/>
    <property type="molecule type" value="Genomic_DNA"/>
</dbReference>